<sequence>MKKAAAVLLLLALGAVFFIACGGRHAREQLPMRYPMRHGDIDIYTSGRELYKQLFSDIAGARQSVHISFFSIGRDQVSRQFLQLLRQKSREGVPVYYAVDLMGGILLPPAEQRALRKAGVHFAFYNKPGFPYLLSSIEHRNHRRIALIDGKIGYTGGLNIGKKYLGEKKRIGRWRDYHVRVQGGIVQDFERQFTADWRENTGEELQQEDAAAGGAAQMQLTAYSGKRLADDYAALFRKARSSITLISPYLIPNNEGLWAALADACKRHVTVRIVWSPHSDALLVEQAAYPYIRKALRLGIEVYAYKGGVDHGKLLLIDRQLLAVGTVNLDSRSLHVNDELNLYIHDAASIQRVLPLVQEDIAQSRRLRLRDVTGLPLHERFLEQLARMAEYYL</sequence>
<keyword evidence="3" id="KW-1185">Reference proteome</keyword>
<dbReference type="GO" id="GO:0032049">
    <property type="term" value="P:cardiolipin biosynthetic process"/>
    <property type="evidence" value="ECO:0007669"/>
    <property type="project" value="UniProtKB-ARBA"/>
</dbReference>
<dbReference type="CDD" id="cd09112">
    <property type="entry name" value="PLDc_CLS_2"/>
    <property type="match status" value="1"/>
</dbReference>
<proteinExistence type="predicted"/>
<dbReference type="Pfam" id="PF13091">
    <property type="entry name" value="PLDc_2"/>
    <property type="match status" value="2"/>
</dbReference>
<organism evidence="2 3">
    <name type="scientific">Ectobacillus ponti</name>
    <dbReference type="NCBI Taxonomy" id="2961894"/>
    <lineage>
        <taxon>Bacteria</taxon>
        <taxon>Bacillati</taxon>
        <taxon>Bacillota</taxon>
        <taxon>Bacilli</taxon>
        <taxon>Bacillales</taxon>
        <taxon>Bacillaceae</taxon>
        <taxon>Ectobacillus</taxon>
    </lineage>
</organism>
<dbReference type="AlphaFoldDB" id="A0AA41X721"/>
<dbReference type="RefSeq" id="WP_254757718.1">
    <property type="nucleotide sequence ID" value="NZ_JANCLT010000002.1"/>
</dbReference>
<evidence type="ECO:0000313" key="2">
    <source>
        <dbReference type="EMBL" id="MCP8967804.1"/>
    </source>
</evidence>
<dbReference type="PANTHER" id="PTHR21248:SF7">
    <property type="entry name" value="MINOR CARDIOLIPIN SYNTHASE CLSB"/>
    <property type="match status" value="1"/>
</dbReference>
<dbReference type="InterPro" id="IPR001736">
    <property type="entry name" value="PLipase_D/transphosphatidylase"/>
</dbReference>
<evidence type="ECO:0000313" key="3">
    <source>
        <dbReference type="Proteomes" id="UP001156102"/>
    </source>
</evidence>
<dbReference type="PROSITE" id="PS51257">
    <property type="entry name" value="PROKAR_LIPOPROTEIN"/>
    <property type="match status" value="1"/>
</dbReference>
<feature type="domain" description="PLD phosphodiesterase" evidence="1">
    <location>
        <begin position="306"/>
        <end position="333"/>
    </location>
</feature>
<dbReference type="PROSITE" id="PS50035">
    <property type="entry name" value="PLD"/>
    <property type="match status" value="2"/>
</dbReference>
<dbReference type="EMBL" id="JANCLT010000002">
    <property type="protein sequence ID" value="MCP8967804.1"/>
    <property type="molecule type" value="Genomic_DNA"/>
</dbReference>
<reference evidence="2" key="1">
    <citation type="submission" date="2022-07" db="EMBL/GenBank/DDBJ databases">
        <authorList>
            <person name="Li W.-J."/>
            <person name="Deng Q.-Q."/>
        </authorList>
    </citation>
    <scope>NUCLEOTIDE SEQUENCE</scope>
    <source>
        <strain evidence="2">SYSU M60031</strain>
    </source>
</reference>
<protein>
    <submittedName>
        <fullName evidence="2">Phospholipase D-like domain-containing protein</fullName>
    </submittedName>
</protein>
<feature type="domain" description="PLD phosphodiesterase" evidence="1">
    <location>
        <begin position="137"/>
        <end position="164"/>
    </location>
</feature>
<evidence type="ECO:0000259" key="1">
    <source>
        <dbReference type="PROSITE" id="PS50035"/>
    </source>
</evidence>
<dbReference type="GO" id="GO:0030572">
    <property type="term" value="F:phosphatidyltransferase activity"/>
    <property type="evidence" value="ECO:0007669"/>
    <property type="project" value="UniProtKB-ARBA"/>
</dbReference>
<dbReference type="CDD" id="cd09110">
    <property type="entry name" value="PLDc_CLS_1"/>
    <property type="match status" value="1"/>
</dbReference>
<dbReference type="PANTHER" id="PTHR21248">
    <property type="entry name" value="CARDIOLIPIN SYNTHASE"/>
    <property type="match status" value="1"/>
</dbReference>
<comment type="caution">
    <text evidence="2">The sequence shown here is derived from an EMBL/GenBank/DDBJ whole genome shotgun (WGS) entry which is preliminary data.</text>
</comment>
<dbReference type="SMART" id="SM00155">
    <property type="entry name" value="PLDc"/>
    <property type="match status" value="2"/>
</dbReference>
<dbReference type="SUPFAM" id="SSF56024">
    <property type="entry name" value="Phospholipase D/nuclease"/>
    <property type="match status" value="2"/>
</dbReference>
<dbReference type="Proteomes" id="UP001156102">
    <property type="component" value="Unassembled WGS sequence"/>
</dbReference>
<accession>A0AA41X721</accession>
<dbReference type="Gene3D" id="3.30.870.10">
    <property type="entry name" value="Endonuclease Chain A"/>
    <property type="match status" value="2"/>
</dbReference>
<name>A0AA41X721_9BACI</name>
<dbReference type="InterPro" id="IPR025202">
    <property type="entry name" value="PLD-like_dom"/>
</dbReference>
<gene>
    <name evidence="2" type="ORF">NK662_04535</name>
</gene>